<organism evidence="8 9">
    <name type="scientific">Halalkalibacter okhensis</name>
    <dbReference type="NCBI Taxonomy" id="333138"/>
    <lineage>
        <taxon>Bacteria</taxon>
        <taxon>Bacillati</taxon>
        <taxon>Bacillota</taxon>
        <taxon>Bacilli</taxon>
        <taxon>Bacillales</taxon>
        <taxon>Bacillaceae</taxon>
        <taxon>Halalkalibacter</taxon>
    </lineage>
</organism>
<proteinExistence type="predicted"/>
<dbReference type="STRING" id="333138.LQ50_22150"/>
<evidence type="ECO:0000256" key="4">
    <source>
        <dbReference type="ARBA" id="ARBA00022989"/>
    </source>
</evidence>
<feature type="transmembrane region" description="Helical" evidence="6">
    <location>
        <begin position="123"/>
        <end position="145"/>
    </location>
</feature>
<protein>
    <submittedName>
        <fullName evidence="8">Cytochrome C biogenesis protein</fullName>
    </submittedName>
</protein>
<comment type="subcellular location">
    <subcellularLocation>
        <location evidence="1">Membrane</location>
        <topology evidence="1">Multi-pass membrane protein</topology>
    </subcellularLocation>
</comment>
<feature type="transmembrane region" description="Helical" evidence="6">
    <location>
        <begin position="463"/>
        <end position="480"/>
    </location>
</feature>
<dbReference type="InterPro" id="IPR007816">
    <property type="entry name" value="ResB-like_domain"/>
</dbReference>
<feature type="transmembrane region" description="Helical" evidence="6">
    <location>
        <begin position="66"/>
        <end position="84"/>
    </location>
</feature>
<dbReference type="Proteomes" id="UP000030832">
    <property type="component" value="Unassembled WGS sequence"/>
</dbReference>
<evidence type="ECO:0000256" key="1">
    <source>
        <dbReference type="ARBA" id="ARBA00004141"/>
    </source>
</evidence>
<keyword evidence="5 6" id="KW-0472">Membrane</keyword>
<evidence type="ECO:0000256" key="6">
    <source>
        <dbReference type="SAM" id="Phobius"/>
    </source>
</evidence>
<keyword evidence="4 6" id="KW-1133">Transmembrane helix</keyword>
<dbReference type="EMBL" id="JRJU01000044">
    <property type="protein sequence ID" value="KHF38290.1"/>
    <property type="molecule type" value="Genomic_DNA"/>
</dbReference>
<accession>A0A0B0IAJ3</accession>
<dbReference type="PANTHER" id="PTHR31566">
    <property type="entry name" value="CYTOCHROME C BIOGENESIS PROTEIN CCS1, CHLOROPLASTIC"/>
    <property type="match status" value="1"/>
</dbReference>
<dbReference type="GO" id="GO:0017004">
    <property type="term" value="P:cytochrome complex assembly"/>
    <property type="evidence" value="ECO:0007669"/>
    <property type="project" value="UniProtKB-KW"/>
</dbReference>
<name>A0A0B0IAJ3_9BACI</name>
<gene>
    <name evidence="8" type="ORF">LQ50_22150</name>
</gene>
<evidence type="ECO:0000256" key="2">
    <source>
        <dbReference type="ARBA" id="ARBA00022692"/>
    </source>
</evidence>
<dbReference type="eggNOG" id="COG1333">
    <property type="taxonomic scope" value="Bacteria"/>
</dbReference>
<feature type="domain" description="ResB-like" evidence="7">
    <location>
        <begin position="64"/>
        <end position="440"/>
    </location>
</feature>
<evidence type="ECO:0000313" key="8">
    <source>
        <dbReference type="EMBL" id="KHF38290.1"/>
    </source>
</evidence>
<dbReference type="GO" id="GO:0016020">
    <property type="term" value="C:membrane"/>
    <property type="evidence" value="ECO:0007669"/>
    <property type="project" value="UniProtKB-SubCell"/>
</dbReference>
<sequence>MNNLSCSCGQQNPQGTDLCGGCGRPLVASENQQVLNMRYEGAARRSQTYNKTIVDQIWNFFSSVKVGIWIIVILLLASSLGTILPQEMYIPPTVNPAEYYQDQYGFLGQVYYELGFHNLYQSWWYLLLMAALTVSLIIASVDRFFPLYRSLKHQRVHKHINFMKKQRLVSETQLDIAPNKEKWLSSLKGKKYNVRTDGTSILAEKGRFARWGPYINHIGLIIFLIGGMLRFFPGMFVDHHLWVREGDTEVIPGTNGEYYLENHQFIVELYDENDELFQTAIDRAGGVVVKTYQTNVTLYQRNDDGPVGSQRDLQEVDTYQIRVNDPFKFDGFGLYQVDYKLHELNKMMFTVEHDETGETIGEFKVDLFYPEQQYDLPNDYYVKLQDYLPDYYLNNDGIPSTKSRIPDNPAFIFEVNSPNQEKKEVSFLTIGRNFDPTDENVYSIRLSDLETKHVSALIVRKDYTLSILVIGGFIFMIGLVQGSYWTHRRIWIQEENGKVMMAGHTNKNWYAFKREMAEVAKEAELEQPVDRTEDK</sequence>
<dbReference type="PANTHER" id="PTHR31566:SF0">
    <property type="entry name" value="CYTOCHROME C BIOGENESIS PROTEIN CCS1, CHLOROPLASTIC"/>
    <property type="match status" value="1"/>
</dbReference>
<evidence type="ECO:0000256" key="5">
    <source>
        <dbReference type="ARBA" id="ARBA00023136"/>
    </source>
</evidence>
<evidence type="ECO:0000313" key="9">
    <source>
        <dbReference type="Proteomes" id="UP000030832"/>
    </source>
</evidence>
<dbReference type="AlphaFoldDB" id="A0A0B0IAJ3"/>
<dbReference type="Pfam" id="PF05140">
    <property type="entry name" value="ResB"/>
    <property type="match status" value="1"/>
</dbReference>
<comment type="caution">
    <text evidence="8">The sequence shown here is derived from an EMBL/GenBank/DDBJ whole genome shotgun (WGS) entry which is preliminary data.</text>
</comment>
<reference evidence="8 9" key="1">
    <citation type="submission" date="2014-09" db="EMBL/GenBank/DDBJ databases">
        <title>Genome sequencing and annotation of Bacillus Okhensis strain Kh10-101T.</title>
        <authorList>
            <person name="Prakash J.S."/>
        </authorList>
    </citation>
    <scope>NUCLEOTIDE SEQUENCE [LARGE SCALE GENOMIC DNA]</scope>
    <source>
        <strain evidence="9">Kh10-101T</strain>
    </source>
</reference>
<keyword evidence="3" id="KW-0201">Cytochrome c-type biogenesis</keyword>
<dbReference type="InterPro" id="IPR023494">
    <property type="entry name" value="Cyt_c_bgen_Ccs1/CcsB/ResB"/>
</dbReference>
<feature type="transmembrane region" description="Helical" evidence="6">
    <location>
        <begin position="214"/>
        <end position="232"/>
    </location>
</feature>
<evidence type="ECO:0000259" key="7">
    <source>
        <dbReference type="Pfam" id="PF05140"/>
    </source>
</evidence>
<keyword evidence="2 6" id="KW-0812">Transmembrane</keyword>
<evidence type="ECO:0000256" key="3">
    <source>
        <dbReference type="ARBA" id="ARBA00022748"/>
    </source>
</evidence>
<dbReference type="RefSeq" id="WP_034633127.1">
    <property type="nucleotide sequence ID" value="NZ_JRJU01000044.1"/>
</dbReference>
<keyword evidence="9" id="KW-1185">Reference proteome</keyword>
<dbReference type="OrthoDB" id="9770923at2"/>